<accession>U9U996</accession>
<proteinExistence type="predicted"/>
<dbReference type="HOGENOM" id="CLU_1982724_0_0_1"/>
<reference evidence="1" key="1">
    <citation type="submission" date="2013-07" db="EMBL/GenBank/DDBJ databases">
        <title>The genome of an arbuscular mycorrhizal fungus provides insights into the evolution of the oldest plant symbiosis.</title>
        <authorList>
            <consortium name="DOE Joint Genome Institute"/>
            <person name="Tisserant E."/>
            <person name="Malbreil M."/>
            <person name="Kuo A."/>
            <person name="Kohler A."/>
            <person name="Symeonidi A."/>
            <person name="Balestrini R."/>
            <person name="Charron P."/>
            <person name="Duensing N."/>
            <person name="Frei-dit-Frey N."/>
            <person name="Gianinazzi-Pearson V."/>
            <person name="Gilbert B."/>
            <person name="Handa Y."/>
            <person name="Hijri M."/>
            <person name="Kaul R."/>
            <person name="Kawaguchi M."/>
            <person name="Krajinski F."/>
            <person name="Lammers P."/>
            <person name="Lapierre D."/>
            <person name="Masclaux F.G."/>
            <person name="Murat C."/>
            <person name="Morin E."/>
            <person name="Ndikumana S."/>
            <person name="Pagni M."/>
            <person name="Petitpierre D."/>
            <person name="Requena N."/>
            <person name="Rosikiewicz P."/>
            <person name="Riley R."/>
            <person name="Saito K."/>
            <person name="San Clemente H."/>
            <person name="Shapiro H."/>
            <person name="van Tuinen D."/>
            <person name="Becard G."/>
            <person name="Bonfante P."/>
            <person name="Paszkowski U."/>
            <person name="Shachar-Hill Y."/>
            <person name="Young J.P."/>
            <person name="Sanders I.R."/>
            <person name="Henrissat B."/>
            <person name="Rensing S.A."/>
            <person name="Grigoriev I.V."/>
            <person name="Corradi N."/>
            <person name="Roux C."/>
            <person name="Martin F."/>
        </authorList>
    </citation>
    <scope>NUCLEOTIDE SEQUENCE</scope>
    <source>
        <strain evidence="1">DAOM 197198</strain>
    </source>
</reference>
<gene>
    <name evidence="1" type="ORF">GLOINDRAFT_22997</name>
</gene>
<name>U9U996_RHIID</name>
<dbReference type="AlphaFoldDB" id="U9U996"/>
<evidence type="ECO:0000313" key="1">
    <source>
        <dbReference type="EMBL" id="ESA16257.1"/>
    </source>
</evidence>
<organism evidence="1">
    <name type="scientific">Rhizophagus irregularis (strain DAOM 181602 / DAOM 197198 / MUCL 43194)</name>
    <name type="common">Arbuscular mycorrhizal fungus</name>
    <name type="synonym">Glomus intraradices</name>
    <dbReference type="NCBI Taxonomy" id="747089"/>
    <lineage>
        <taxon>Eukaryota</taxon>
        <taxon>Fungi</taxon>
        <taxon>Fungi incertae sedis</taxon>
        <taxon>Mucoromycota</taxon>
        <taxon>Glomeromycotina</taxon>
        <taxon>Glomeromycetes</taxon>
        <taxon>Glomerales</taxon>
        <taxon>Glomeraceae</taxon>
        <taxon>Rhizophagus</taxon>
    </lineage>
</organism>
<dbReference type="EMBL" id="KI281199">
    <property type="protein sequence ID" value="ESA16257.1"/>
    <property type="molecule type" value="Genomic_DNA"/>
</dbReference>
<sequence length="126" mass="14929">MVTLFRLTTNNYIDLSRFNRKLANTANYEKILKHILKDIAIKHKTCIHITSVNETPEYELSESHNKGPVDWLQVLSQHNKKKRIYNEALRENVMYDIVLIGINWIIIKLVTTSKCMTMIIEMLKYY</sequence>
<protein>
    <submittedName>
        <fullName evidence="1">Uncharacterized protein</fullName>
    </submittedName>
</protein>